<proteinExistence type="predicted"/>
<gene>
    <name evidence="1" type="ordered locus">Alvin_3284</name>
</gene>
<name>D3RWG3_ALLVD</name>
<evidence type="ECO:0000313" key="2">
    <source>
        <dbReference type="Proteomes" id="UP000001441"/>
    </source>
</evidence>
<reference evidence="1 2" key="1">
    <citation type="journal article" date="2011" name="Stand. Genomic Sci.">
        <title>Complete genome sequence of Allochromatium vinosum DSM 180(T).</title>
        <authorList>
            <person name="Weissgerber T."/>
            <person name="Zigann R."/>
            <person name="Bruce D."/>
            <person name="Chang Y.J."/>
            <person name="Detter J.C."/>
            <person name="Han C."/>
            <person name="Hauser L."/>
            <person name="Jeffries C.D."/>
            <person name="Land M."/>
            <person name="Munk A.C."/>
            <person name="Tapia R."/>
            <person name="Dahl C."/>
        </authorList>
    </citation>
    <scope>NUCLEOTIDE SEQUENCE [LARGE SCALE GENOMIC DNA]</scope>
    <source>
        <strain evidence="2">ATCC 17899 / DSM 180 / NBRC 103801 / NCIMB 10441 / D</strain>
        <plasmid evidence="2">Plasmid pALVIN02</plasmid>
    </source>
</reference>
<sequence>MPIRPQPRTYRCPQCGWSTTVHPKSDALKPSEYFSECPSCGHQDLHTESTPLALTLAGQLFSRISRLRKP</sequence>
<keyword evidence="1" id="KW-0614">Plasmid</keyword>
<organism evidence="1 2">
    <name type="scientific">Allochromatium vinosum (strain ATCC 17899 / DSM 180 / NBRC 103801 / NCIMB 10441 / D)</name>
    <name type="common">Chromatium vinosum</name>
    <dbReference type="NCBI Taxonomy" id="572477"/>
    <lineage>
        <taxon>Bacteria</taxon>
        <taxon>Pseudomonadati</taxon>
        <taxon>Pseudomonadota</taxon>
        <taxon>Gammaproteobacteria</taxon>
        <taxon>Chromatiales</taxon>
        <taxon>Chromatiaceae</taxon>
        <taxon>Allochromatium</taxon>
    </lineage>
</organism>
<dbReference type="KEGG" id="alv:Alvin_3284"/>
<dbReference type="HOGENOM" id="CLU_2748814_0_0_6"/>
<evidence type="ECO:0008006" key="3">
    <source>
        <dbReference type="Google" id="ProtNLM"/>
    </source>
</evidence>
<dbReference type="Proteomes" id="UP000001441">
    <property type="component" value="Plasmid pALVIN02"/>
</dbReference>
<dbReference type="OrthoDB" id="9806398at2"/>
<dbReference type="eggNOG" id="ENOG50339IN">
    <property type="taxonomic scope" value="Bacteria"/>
</dbReference>
<protein>
    <recommendedName>
        <fullName evidence="3">Regulatory protein, FmdB family</fullName>
    </recommendedName>
</protein>
<evidence type="ECO:0000313" key="1">
    <source>
        <dbReference type="EMBL" id="ADC64175.1"/>
    </source>
</evidence>
<dbReference type="AlphaFoldDB" id="D3RWG3"/>
<geneLocation type="plasmid" evidence="1 2">
    <name>pALVIN02</name>
</geneLocation>
<accession>D3RWG3</accession>
<keyword evidence="2" id="KW-1185">Reference proteome</keyword>
<dbReference type="EMBL" id="CP001898">
    <property type="protein sequence ID" value="ADC64175.1"/>
    <property type="molecule type" value="Genomic_DNA"/>
</dbReference>